<dbReference type="STRING" id="2094558.A0A314YN11"/>
<keyword evidence="2" id="KW-1185">Reference proteome</keyword>
<dbReference type="AlphaFoldDB" id="A0A314YN11"/>
<dbReference type="SUPFAM" id="SSF51197">
    <property type="entry name" value="Clavaminate synthase-like"/>
    <property type="match status" value="1"/>
</dbReference>
<evidence type="ECO:0000313" key="2">
    <source>
        <dbReference type="Proteomes" id="UP000250321"/>
    </source>
</evidence>
<comment type="caution">
    <text evidence="1">The sequence shown here is derived from an EMBL/GenBank/DDBJ whole genome shotgun (WGS) entry which is preliminary data.</text>
</comment>
<protein>
    <recommendedName>
        <fullName evidence="3">JmjC domain-containing protein 4</fullName>
    </recommendedName>
</protein>
<organism evidence="1 2">
    <name type="scientific">Prunus yedoensis var. nudiflora</name>
    <dbReference type="NCBI Taxonomy" id="2094558"/>
    <lineage>
        <taxon>Eukaryota</taxon>
        <taxon>Viridiplantae</taxon>
        <taxon>Streptophyta</taxon>
        <taxon>Embryophyta</taxon>
        <taxon>Tracheophyta</taxon>
        <taxon>Spermatophyta</taxon>
        <taxon>Magnoliopsida</taxon>
        <taxon>eudicotyledons</taxon>
        <taxon>Gunneridae</taxon>
        <taxon>Pentapetalae</taxon>
        <taxon>rosids</taxon>
        <taxon>fabids</taxon>
        <taxon>Rosales</taxon>
        <taxon>Rosaceae</taxon>
        <taxon>Amygdaloideae</taxon>
        <taxon>Amygdaleae</taxon>
        <taxon>Prunus</taxon>
    </lineage>
</organism>
<dbReference type="Proteomes" id="UP000250321">
    <property type="component" value="Unassembled WGS sequence"/>
</dbReference>
<proteinExistence type="predicted"/>
<accession>A0A314YN11</accession>
<reference evidence="1 2" key="1">
    <citation type="submission" date="2018-02" db="EMBL/GenBank/DDBJ databases">
        <title>Draft genome of wild Prunus yedoensis var. nudiflora.</title>
        <authorList>
            <person name="Baek S."/>
            <person name="Kim J.-H."/>
            <person name="Choi K."/>
            <person name="Kim G.-B."/>
            <person name="Cho A."/>
            <person name="Jang H."/>
            <person name="Shin C.-H."/>
            <person name="Yu H.-J."/>
            <person name="Mun J.-H."/>
        </authorList>
    </citation>
    <scope>NUCLEOTIDE SEQUENCE [LARGE SCALE GENOMIC DNA]</scope>
    <source>
        <strain evidence="2">cv. Jeju island</strain>
        <tissue evidence="1">Leaf</tissue>
    </source>
</reference>
<evidence type="ECO:0008006" key="3">
    <source>
        <dbReference type="Google" id="ProtNLM"/>
    </source>
</evidence>
<sequence>MQNEIIFVPSGWYHQVHNLWDLLLRDYNEAKEYIEDIKDICDDFEGLCQCNLAANTAPLTDAIIQVNLFGI</sequence>
<dbReference type="EMBL" id="PJQY01000910">
    <property type="protein sequence ID" value="PQQ06989.1"/>
    <property type="molecule type" value="Genomic_DNA"/>
</dbReference>
<name>A0A314YN11_PRUYE</name>
<evidence type="ECO:0000313" key="1">
    <source>
        <dbReference type="EMBL" id="PQQ06989.1"/>
    </source>
</evidence>
<gene>
    <name evidence="1" type="ORF">Pyn_18266</name>
</gene>
<dbReference type="OrthoDB" id="424465at2759"/>